<feature type="compositionally biased region" description="Basic residues" evidence="2">
    <location>
        <begin position="871"/>
        <end position="885"/>
    </location>
</feature>
<feature type="compositionally biased region" description="Low complexity" evidence="2">
    <location>
        <begin position="475"/>
        <end position="488"/>
    </location>
</feature>
<feature type="region of interest" description="Disordered" evidence="2">
    <location>
        <begin position="473"/>
        <end position="492"/>
    </location>
</feature>
<dbReference type="Proteomes" id="UP001378960">
    <property type="component" value="Unassembled WGS sequence"/>
</dbReference>
<feature type="compositionally biased region" description="Low complexity" evidence="2">
    <location>
        <begin position="498"/>
        <end position="516"/>
    </location>
</feature>
<dbReference type="GO" id="GO:0008270">
    <property type="term" value="F:zinc ion binding"/>
    <property type="evidence" value="ECO:0007669"/>
    <property type="project" value="UniProtKB-KW"/>
</dbReference>
<dbReference type="InterPro" id="IPR013087">
    <property type="entry name" value="Znf_C2H2_type"/>
</dbReference>
<feature type="region of interest" description="Disordered" evidence="2">
    <location>
        <begin position="863"/>
        <end position="885"/>
    </location>
</feature>
<feature type="region of interest" description="Disordered" evidence="2">
    <location>
        <begin position="22"/>
        <end position="120"/>
    </location>
</feature>
<feature type="compositionally biased region" description="Low complexity" evidence="2">
    <location>
        <begin position="294"/>
        <end position="307"/>
    </location>
</feature>
<evidence type="ECO:0000259" key="3">
    <source>
        <dbReference type="PROSITE" id="PS50157"/>
    </source>
</evidence>
<feature type="compositionally biased region" description="Polar residues" evidence="2">
    <location>
        <begin position="330"/>
        <end position="339"/>
    </location>
</feature>
<accession>A0AAV5QXH7</accession>
<name>A0AAV5QXH7_PICKL</name>
<reference evidence="4 5" key="1">
    <citation type="journal article" date="2023" name="Elife">
        <title>Identification of key yeast species and microbe-microbe interactions impacting larval growth of Drosophila in the wild.</title>
        <authorList>
            <person name="Mure A."/>
            <person name="Sugiura Y."/>
            <person name="Maeda R."/>
            <person name="Honda K."/>
            <person name="Sakurai N."/>
            <person name="Takahashi Y."/>
            <person name="Watada M."/>
            <person name="Katoh T."/>
            <person name="Gotoh A."/>
            <person name="Gotoh Y."/>
            <person name="Taniguchi I."/>
            <person name="Nakamura K."/>
            <person name="Hayashi T."/>
            <person name="Katayama T."/>
            <person name="Uemura T."/>
            <person name="Hattori Y."/>
        </authorList>
    </citation>
    <scope>NUCLEOTIDE SEQUENCE [LARGE SCALE GENOMIC DNA]</scope>
    <source>
        <strain evidence="4 5">PK-24</strain>
    </source>
</reference>
<dbReference type="Gene3D" id="3.30.160.60">
    <property type="entry name" value="Classic Zinc Finger"/>
    <property type="match status" value="1"/>
</dbReference>
<dbReference type="InterPro" id="IPR036236">
    <property type="entry name" value="Znf_C2H2_sf"/>
</dbReference>
<feature type="compositionally biased region" description="Polar residues" evidence="2">
    <location>
        <begin position="437"/>
        <end position="455"/>
    </location>
</feature>
<protein>
    <recommendedName>
        <fullName evidence="3">C2H2-type domain-containing protein</fullName>
    </recommendedName>
</protein>
<feature type="compositionally biased region" description="Polar residues" evidence="2">
    <location>
        <begin position="830"/>
        <end position="842"/>
    </location>
</feature>
<keyword evidence="5" id="KW-1185">Reference proteome</keyword>
<dbReference type="SMART" id="SM00355">
    <property type="entry name" value="ZnF_C2H2"/>
    <property type="match status" value="2"/>
</dbReference>
<keyword evidence="1" id="KW-0863">Zinc-finger</keyword>
<feature type="region of interest" description="Disordered" evidence="2">
    <location>
        <begin position="430"/>
        <end position="455"/>
    </location>
</feature>
<evidence type="ECO:0000256" key="1">
    <source>
        <dbReference type="PROSITE-ProRule" id="PRU00042"/>
    </source>
</evidence>
<dbReference type="EMBL" id="BTGB01000001">
    <property type="protein sequence ID" value="GMM43884.1"/>
    <property type="molecule type" value="Genomic_DNA"/>
</dbReference>
<feature type="region of interest" description="Disordered" evidence="2">
    <location>
        <begin position="802"/>
        <end position="848"/>
    </location>
</feature>
<feature type="compositionally biased region" description="Low complexity" evidence="2">
    <location>
        <begin position="202"/>
        <end position="213"/>
    </location>
</feature>
<organism evidence="4 5">
    <name type="scientific">Pichia kluyveri</name>
    <name type="common">Yeast</name>
    <dbReference type="NCBI Taxonomy" id="36015"/>
    <lineage>
        <taxon>Eukaryota</taxon>
        <taxon>Fungi</taxon>
        <taxon>Dikarya</taxon>
        <taxon>Ascomycota</taxon>
        <taxon>Saccharomycotina</taxon>
        <taxon>Pichiomycetes</taxon>
        <taxon>Pichiales</taxon>
        <taxon>Pichiaceae</taxon>
        <taxon>Pichia</taxon>
    </lineage>
</organism>
<proteinExistence type="predicted"/>
<feature type="compositionally biased region" description="Low complexity" evidence="2">
    <location>
        <begin position="22"/>
        <end position="58"/>
    </location>
</feature>
<sequence length="885" mass="101879">MNPLEHAYGHEISNQNYQQQQNNNFGQLNSGSDWNNEGSTLNNNNNNSNNGHNNSSNSYYQNRFTAKLGENSISSPAPSSNQHQSQTSLQSSSQNETQNNGQNTQENCHPNNRSHSSQDQIQQHIMQNLNQNHYQKIYQQQQQQFQQQQQQQFQNYVNDNFKDNDITFKNYQHPSMDNKIFNSTFSKQDEISHQNANSSRENTNINGTNSITSKPHTNVNETVFSPQNQTQFQELQQFQQLHQLQQLQQLQQIQQLQQFPQFQPFSQLQNPLLYPNMLQMNSLLSVMQQNSIANQNSTGNSMNNNISQKSKPNDASSKQEKNENEDETGDQTNNETLSSNYNMNVTKDEKNQSQYDDSTQNTTSQLNQIQKLQQLQQLQQFQQFQQLQQLQKLQQLAPVLDPMLSVSIMDSFNKSMINQFQHQQATPVNYADDSLSDDQNIPSLESNQPPETFRQTQPFISSSIPLNDLQFHLENNNNNSHSNFSDSNLPIQPQLHPLQQTQSQSQLQSRSNSNTSFANLSQEMPNYSNSYFTALPTADYQTHGVLPQPFVMPNMYFPNMAAMAMNMGIGLNMGLNPNVNTGMNVKKKSKVKNNDIPIIKRQANTRHLIAKSKITSNDPNQPKKYKCAHCTWSFMRASDLRRHFKSHKNPQYHCPFWNVKYATCPHKKFGSFNRLDVLKRHLKLVHYRYEFPQKEKKKNVIKNKDGEEIKTEEVLKDPAENDTEEKDSGFCLSCETYFTKVKDFIKHVSGCAGNTPMEKWKYRKNGAILNVRKVDPAKGIDELELRRNVPVNSTIPFNEIQSMPSFNFRGEDDENYTEEDEEDEDSSNEKGLNTVTVSNGLKATTADENKSYVLINDVELKPEDMNEALTRKRGRPKKNKVPLLN</sequence>
<feature type="compositionally biased region" description="Acidic residues" evidence="2">
    <location>
        <begin position="811"/>
        <end position="826"/>
    </location>
</feature>
<evidence type="ECO:0000313" key="5">
    <source>
        <dbReference type="Proteomes" id="UP001378960"/>
    </source>
</evidence>
<feature type="domain" description="C2H2-type" evidence="3">
    <location>
        <begin position="625"/>
        <end position="652"/>
    </location>
</feature>
<evidence type="ECO:0000256" key="2">
    <source>
        <dbReference type="SAM" id="MobiDB-lite"/>
    </source>
</evidence>
<keyword evidence="1" id="KW-0862">Zinc</keyword>
<gene>
    <name evidence="4" type="ORF">DAPK24_004590</name>
</gene>
<keyword evidence="1" id="KW-0479">Metal-binding</keyword>
<feature type="region of interest" description="Disordered" evidence="2">
    <location>
        <begin position="498"/>
        <end position="521"/>
    </location>
</feature>
<dbReference type="PROSITE" id="PS50157">
    <property type="entry name" value="ZINC_FINGER_C2H2_2"/>
    <property type="match status" value="1"/>
</dbReference>
<feature type="region of interest" description="Disordered" evidence="2">
    <location>
        <begin position="190"/>
        <end position="216"/>
    </location>
</feature>
<dbReference type="AlphaFoldDB" id="A0AAV5QXH7"/>
<comment type="caution">
    <text evidence="4">The sequence shown here is derived from an EMBL/GenBank/DDBJ whole genome shotgun (WGS) entry which is preliminary data.</text>
</comment>
<feature type="region of interest" description="Disordered" evidence="2">
    <location>
        <begin position="294"/>
        <end position="339"/>
    </location>
</feature>
<evidence type="ECO:0000313" key="4">
    <source>
        <dbReference type="EMBL" id="GMM43884.1"/>
    </source>
</evidence>
<dbReference type="SUPFAM" id="SSF57667">
    <property type="entry name" value="beta-beta-alpha zinc fingers"/>
    <property type="match status" value="1"/>
</dbReference>
<feature type="compositionally biased region" description="Low complexity" evidence="2">
    <location>
        <begin position="79"/>
        <end position="107"/>
    </location>
</feature>
<dbReference type="PROSITE" id="PS00028">
    <property type="entry name" value="ZINC_FINGER_C2H2_1"/>
    <property type="match status" value="1"/>
</dbReference>